<dbReference type="GO" id="GO:0003904">
    <property type="term" value="F:deoxyribodipyrimidine photo-lyase activity"/>
    <property type="evidence" value="ECO:0007669"/>
    <property type="project" value="UniProtKB-EC"/>
</dbReference>
<feature type="site" description="Electron transfer via tryptophanyl radical" evidence="4">
    <location>
        <position position="340"/>
    </location>
</feature>
<gene>
    <name evidence="7" type="ordered locus">Mesil_1386</name>
</gene>
<dbReference type="GO" id="GO:0003677">
    <property type="term" value="F:DNA binding"/>
    <property type="evidence" value="ECO:0007669"/>
    <property type="project" value="TreeGrafter"/>
</dbReference>
<keyword evidence="1 3" id="KW-0285">Flavoprotein</keyword>
<dbReference type="PROSITE" id="PS51645">
    <property type="entry name" value="PHR_CRY_ALPHA_BETA"/>
    <property type="match status" value="1"/>
</dbReference>
<dbReference type="PANTHER" id="PTHR11455:SF9">
    <property type="entry name" value="CRYPTOCHROME CIRCADIAN CLOCK 5 ISOFORM X1"/>
    <property type="match status" value="1"/>
</dbReference>
<name>D7BES6_ALLS1</name>
<sequence>MNLVWHRADLRTHDHPALYQAAQSGPLVGLVNLDPHILEPTSPRRRAWFYANTQALREAYARRGGTLLVRYGTPWEVLPQVVAELGVQRVFAIASYTPYGLHRDHKTEQAIPGRIHWCEGNHVQPPGRLLKPDGTPYTVYTPYAKRWWGEAERLGEGLLPPGRFPALERPDLELGQVPQEPSDVPLPPPGEEAALQALEAFLRDRLPTYHQTRDRLDGQGGSRLSPYFTLGVLSPRLAVHRALHIGGEGARKWVAELAWRDFSADLLYHRPQMLHQSFDPRWDGLPWVDDPELFEAWKAGETGIALVDAAMRELNATGFMSNRARMAVAQFAVKLALLPWQKAEQHFKNRLLDGDTASNLQGWQWAGGLGVDAAPYFRVFNLERQVAQHDPEGVWLKRWLPEWGGPPVQPVIDLEAARQRYLAAAARIAKPRPPT</sequence>
<accession>D7BES6</accession>
<dbReference type="InterPro" id="IPR002081">
    <property type="entry name" value="Cryptochrome/DNA_photolyase_1"/>
</dbReference>
<keyword evidence="7" id="KW-0456">Lyase</keyword>
<dbReference type="Pfam" id="PF03441">
    <property type="entry name" value="FAD_binding_7"/>
    <property type="match status" value="1"/>
</dbReference>
<dbReference type="InterPro" id="IPR005101">
    <property type="entry name" value="Cryptochr/Photolyase_FAD-bd"/>
</dbReference>
<dbReference type="PRINTS" id="PR00147">
    <property type="entry name" value="DNAPHOTLYASE"/>
</dbReference>
<dbReference type="KEGG" id="msv:Mesil_1386"/>
<proteinExistence type="inferred from homology"/>
<keyword evidence="8" id="KW-1185">Reference proteome</keyword>
<feature type="binding site" evidence="3">
    <location>
        <position position="209"/>
    </location>
    <ligand>
        <name>FAD</name>
        <dbReference type="ChEBI" id="CHEBI:57692"/>
    </ligand>
</feature>
<dbReference type="InterPro" id="IPR014729">
    <property type="entry name" value="Rossmann-like_a/b/a_fold"/>
</dbReference>
<dbReference type="RefSeq" id="WP_013157848.1">
    <property type="nucleotide sequence ID" value="NC_014212.1"/>
</dbReference>
<feature type="binding site" evidence="3">
    <location>
        <position position="253"/>
    </location>
    <ligand>
        <name>FAD</name>
        <dbReference type="ChEBI" id="CHEBI:57692"/>
    </ligand>
</feature>
<comment type="similarity">
    <text evidence="5">Belongs to the DNA photolyase family.</text>
</comment>
<protein>
    <submittedName>
        <fullName evidence="7">Deoxyribodipyrimidine photo-lyase</fullName>
        <ecNumber evidence="7">4.1.99.3</ecNumber>
    </submittedName>
</protein>
<evidence type="ECO:0000256" key="2">
    <source>
        <dbReference type="ARBA" id="ARBA00022827"/>
    </source>
</evidence>
<organism evidence="7 8">
    <name type="scientific">Allomeiothermus silvanus (strain ATCC 700542 / DSM 9946 / NBRC 106475 / NCIMB 13440 / VI-R2)</name>
    <name type="common">Thermus silvanus</name>
    <dbReference type="NCBI Taxonomy" id="526227"/>
    <lineage>
        <taxon>Bacteria</taxon>
        <taxon>Thermotogati</taxon>
        <taxon>Deinococcota</taxon>
        <taxon>Deinococci</taxon>
        <taxon>Thermales</taxon>
        <taxon>Thermaceae</taxon>
        <taxon>Allomeiothermus</taxon>
    </lineage>
</organism>
<dbReference type="Gene3D" id="3.40.50.620">
    <property type="entry name" value="HUPs"/>
    <property type="match status" value="1"/>
</dbReference>
<evidence type="ECO:0000256" key="1">
    <source>
        <dbReference type="ARBA" id="ARBA00022630"/>
    </source>
</evidence>
<dbReference type="OrthoDB" id="9772484at2"/>
<dbReference type="Pfam" id="PF00875">
    <property type="entry name" value="DNA_photolyase"/>
    <property type="match status" value="1"/>
</dbReference>
<evidence type="ECO:0000256" key="3">
    <source>
        <dbReference type="PIRSR" id="PIRSR602081-1"/>
    </source>
</evidence>
<dbReference type="STRING" id="526227.Mesil_1386"/>
<feature type="site" description="Electron transfer via tryptophanyl radical" evidence="4">
    <location>
        <position position="287"/>
    </location>
</feature>
<dbReference type="AlphaFoldDB" id="D7BES6"/>
<evidence type="ECO:0000313" key="7">
    <source>
        <dbReference type="EMBL" id="ADH63279.1"/>
    </source>
</evidence>
<dbReference type="InterPro" id="IPR036134">
    <property type="entry name" value="Crypto/Photolyase_FAD-like_sf"/>
</dbReference>
<dbReference type="InterPro" id="IPR036155">
    <property type="entry name" value="Crypto/Photolyase_N_sf"/>
</dbReference>
<dbReference type="PANTHER" id="PTHR11455">
    <property type="entry name" value="CRYPTOCHROME"/>
    <property type="match status" value="1"/>
</dbReference>
<evidence type="ECO:0000259" key="6">
    <source>
        <dbReference type="PROSITE" id="PS51645"/>
    </source>
</evidence>
<comment type="cofactor">
    <cofactor evidence="3">
        <name>FAD</name>
        <dbReference type="ChEBI" id="CHEBI:57692"/>
    </cofactor>
    <text evidence="3">Binds 1 FAD per subunit.</text>
</comment>
<keyword evidence="2 3" id="KW-0274">FAD</keyword>
<dbReference type="Gene3D" id="1.10.579.10">
    <property type="entry name" value="DNA Cyclobutane Dipyrimidine Photolyase, subunit A, domain 3"/>
    <property type="match status" value="1"/>
</dbReference>
<dbReference type="HOGENOM" id="CLU_010348_2_2_0"/>
<dbReference type="SUPFAM" id="SSF48173">
    <property type="entry name" value="Cryptochrome/photolyase FAD-binding domain"/>
    <property type="match status" value="1"/>
</dbReference>
<dbReference type="EC" id="4.1.99.3" evidence="7"/>
<keyword evidence="5" id="KW-0157">Chromophore</keyword>
<dbReference type="EMBL" id="CP002042">
    <property type="protein sequence ID" value="ADH63279.1"/>
    <property type="molecule type" value="Genomic_DNA"/>
</dbReference>
<dbReference type="InterPro" id="IPR006050">
    <property type="entry name" value="DNA_photolyase_N"/>
</dbReference>
<feature type="site" description="Electron transfer via tryptophanyl radical" evidence="4">
    <location>
        <position position="363"/>
    </location>
</feature>
<dbReference type="SUPFAM" id="SSF52425">
    <property type="entry name" value="Cryptochrome/photolyase, N-terminal domain"/>
    <property type="match status" value="1"/>
</dbReference>
<dbReference type="GO" id="GO:0009416">
    <property type="term" value="P:response to light stimulus"/>
    <property type="evidence" value="ECO:0007669"/>
    <property type="project" value="TreeGrafter"/>
</dbReference>
<feature type="domain" description="Photolyase/cryptochrome alpha/beta" evidence="6">
    <location>
        <begin position="1"/>
        <end position="126"/>
    </location>
</feature>
<evidence type="ECO:0000256" key="4">
    <source>
        <dbReference type="PIRSR" id="PIRSR602081-2"/>
    </source>
</evidence>
<evidence type="ECO:0000313" key="8">
    <source>
        <dbReference type="Proteomes" id="UP000001916"/>
    </source>
</evidence>
<evidence type="ECO:0000256" key="5">
    <source>
        <dbReference type="RuleBase" id="RU004182"/>
    </source>
</evidence>
<dbReference type="Proteomes" id="UP000001916">
    <property type="component" value="Chromosome"/>
</dbReference>
<feature type="binding site" evidence="3">
    <location>
        <begin position="353"/>
        <end position="355"/>
    </location>
    <ligand>
        <name>FAD</name>
        <dbReference type="ChEBI" id="CHEBI:57692"/>
    </ligand>
</feature>
<reference evidence="7 8" key="1">
    <citation type="journal article" date="2010" name="Stand. Genomic Sci.">
        <title>Complete genome sequence of Meiothermus silvanus type strain (VI-R2).</title>
        <authorList>
            <person name="Sikorski J."/>
            <person name="Tindall B.J."/>
            <person name="Lowry S."/>
            <person name="Lucas S."/>
            <person name="Nolan M."/>
            <person name="Copeland A."/>
            <person name="Glavina Del Rio T."/>
            <person name="Tice H."/>
            <person name="Cheng J.F."/>
            <person name="Han C."/>
            <person name="Pitluck S."/>
            <person name="Liolios K."/>
            <person name="Ivanova N."/>
            <person name="Mavromatis K."/>
            <person name="Mikhailova N."/>
            <person name="Pati A."/>
            <person name="Goodwin L."/>
            <person name="Chen A."/>
            <person name="Palaniappan K."/>
            <person name="Land M."/>
            <person name="Hauser L."/>
            <person name="Chang Y.J."/>
            <person name="Jeffries C.D."/>
            <person name="Rohde M."/>
            <person name="Goker M."/>
            <person name="Woyke T."/>
            <person name="Bristow J."/>
            <person name="Eisen J.A."/>
            <person name="Markowitz V."/>
            <person name="Hugenholtz P."/>
            <person name="Kyrpides N.C."/>
            <person name="Klenk H.P."/>
            <person name="Lapidus A."/>
        </authorList>
    </citation>
    <scope>NUCLEOTIDE SEQUENCE [LARGE SCALE GENOMIC DNA]</scope>
    <source>
        <strain evidence="8">ATCC 700542 / DSM 9946 / VI-R2</strain>
    </source>
</reference>
<dbReference type="eggNOG" id="COG0415">
    <property type="taxonomic scope" value="Bacteria"/>
</dbReference>
<dbReference type="GO" id="GO:0071949">
    <property type="term" value="F:FAD binding"/>
    <property type="evidence" value="ECO:0007669"/>
    <property type="project" value="TreeGrafter"/>
</dbReference>
<dbReference type="Gene3D" id="1.25.40.80">
    <property type="match status" value="1"/>
</dbReference>